<evidence type="ECO:0008006" key="3">
    <source>
        <dbReference type="Google" id="ProtNLM"/>
    </source>
</evidence>
<dbReference type="OrthoDB" id="4062651at2759"/>
<evidence type="ECO:0000313" key="1">
    <source>
        <dbReference type="EMBL" id="KAF1952752.1"/>
    </source>
</evidence>
<dbReference type="Proteomes" id="UP000800035">
    <property type="component" value="Unassembled WGS sequence"/>
</dbReference>
<evidence type="ECO:0000313" key="2">
    <source>
        <dbReference type="Proteomes" id="UP000800035"/>
    </source>
</evidence>
<proteinExistence type="predicted"/>
<keyword evidence="2" id="KW-1185">Reference proteome</keyword>
<gene>
    <name evidence="1" type="ORF">CC80DRAFT_495090</name>
</gene>
<reference evidence="1" key="1">
    <citation type="journal article" date="2020" name="Stud. Mycol.">
        <title>101 Dothideomycetes genomes: a test case for predicting lifestyles and emergence of pathogens.</title>
        <authorList>
            <person name="Haridas S."/>
            <person name="Albert R."/>
            <person name="Binder M."/>
            <person name="Bloem J."/>
            <person name="Labutti K."/>
            <person name="Salamov A."/>
            <person name="Andreopoulos B."/>
            <person name="Baker S."/>
            <person name="Barry K."/>
            <person name="Bills G."/>
            <person name="Bluhm B."/>
            <person name="Cannon C."/>
            <person name="Castanera R."/>
            <person name="Culley D."/>
            <person name="Daum C."/>
            <person name="Ezra D."/>
            <person name="Gonzalez J."/>
            <person name="Henrissat B."/>
            <person name="Kuo A."/>
            <person name="Liang C."/>
            <person name="Lipzen A."/>
            <person name="Lutzoni F."/>
            <person name="Magnuson J."/>
            <person name="Mondo S."/>
            <person name="Nolan M."/>
            <person name="Ohm R."/>
            <person name="Pangilinan J."/>
            <person name="Park H.-J."/>
            <person name="Ramirez L."/>
            <person name="Alfaro M."/>
            <person name="Sun H."/>
            <person name="Tritt A."/>
            <person name="Yoshinaga Y."/>
            <person name="Zwiers L.-H."/>
            <person name="Turgeon B."/>
            <person name="Goodwin S."/>
            <person name="Spatafora J."/>
            <person name="Crous P."/>
            <person name="Grigoriev I."/>
        </authorList>
    </citation>
    <scope>NUCLEOTIDE SEQUENCE</scope>
    <source>
        <strain evidence="1">CBS 675.92</strain>
    </source>
</reference>
<dbReference type="AlphaFoldDB" id="A0A6A5TM23"/>
<protein>
    <recommendedName>
        <fullName evidence="3">Protein kinase domain-containing protein</fullName>
    </recommendedName>
</protein>
<dbReference type="InterPro" id="IPR011009">
    <property type="entry name" value="Kinase-like_dom_sf"/>
</dbReference>
<dbReference type="SUPFAM" id="SSF56112">
    <property type="entry name" value="Protein kinase-like (PK-like)"/>
    <property type="match status" value="1"/>
</dbReference>
<organism evidence="1 2">
    <name type="scientific">Byssothecium circinans</name>
    <dbReference type="NCBI Taxonomy" id="147558"/>
    <lineage>
        <taxon>Eukaryota</taxon>
        <taxon>Fungi</taxon>
        <taxon>Dikarya</taxon>
        <taxon>Ascomycota</taxon>
        <taxon>Pezizomycotina</taxon>
        <taxon>Dothideomycetes</taxon>
        <taxon>Pleosporomycetidae</taxon>
        <taxon>Pleosporales</taxon>
        <taxon>Massarineae</taxon>
        <taxon>Massarinaceae</taxon>
        <taxon>Byssothecium</taxon>
    </lineage>
</organism>
<dbReference type="Gene3D" id="1.10.510.10">
    <property type="entry name" value="Transferase(Phosphotransferase) domain 1"/>
    <property type="match status" value="1"/>
</dbReference>
<accession>A0A6A5TM23</accession>
<sequence length="331" mass="36242">MTSADGPIPCAVEEIDGGIEDDCELSISCNNQRFQVLLSRNQLPDSSVTGSLLRKLDTAVESRDDLEMDAIHEEIGDIVCEACQPIFRQLAPVTDRGTQQVDLQTYMNPQITYLQLVIDAGKAKVVKRDDGAKSLSPPHYGSEITDQTLPRFFPPEIQVLEEFRRNAILKVRVGGEDRCCKLAVIQTRSAVEREFACLKAASDSGLPLSARVPRLVGLVQSDSDTIIGILEEYIEPSSEAPTLEHFDIGGIAMIRRKKWADQIQKTVKMLHGVGVVWGDGKAGNVIVDTSDDAWVIDFGGSWTDGWVDEGLAGTVQGDEQALGKIDKFLDV</sequence>
<name>A0A6A5TM23_9PLEO</name>
<dbReference type="EMBL" id="ML977008">
    <property type="protein sequence ID" value="KAF1952752.1"/>
    <property type="molecule type" value="Genomic_DNA"/>
</dbReference>